<evidence type="ECO:0000313" key="4">
    <source>
        <dbReference type="EMBL" id="SCZ71610.1"/>
    </source>
</evidence>
<feature type="chain" id="PRO_5011500300" evidence="2">
    <location>
        <begin position="23"/>
        <end position="305"/>
    </location>
</feature>
<accession>A0A1G5RCV6</accession>
<dbReference type="RefSeq" id="WP_090220704.1">
    <property type="nucleotide sequence ID" value="NZ_CANMPF010000012.1"/>
</dbReference>
<keyword evidence="2" id="KW-0732">Signal</keyword>
<protein>
    <submittedName>
        <fullName evidence="4">PilZ domain</fullName>
    </submittedName>
</protein>
<gene>
    <name evidence="4" type="ORF">SAMN04488118_11265</name>
</gene>
<evidence type="ECO:0000259" key="3">
    <source>
        <dbReference type="Pfam" id="PF07238"/>
    </source>
</evidence>
<sequence length="305" mass="33637">MRITLRIVTFALFSTLAQPALAVGEVSCALFQDLTSLHISADHFLKHANSGAYPQARNQLRSALDKLPKPMIHEQLTNAGLIKMIDPLSNFVDLQERLVQRYDLSTLQKTNNLANQLSAQAFVDRIRRDIESLGCREEALGAISGDAPSGGGKGNGITEFVRRVTATEATAMSFAAIALFALGIVLMERFSSHRKRLAKRFPCAAPCWVMPHAAPEVSARAERANFVDLSQLGGKIRMDHAFEPDQMLQILVSNYTLDAKVIWCNADYIGVKFESYLSIDDMMFVLASSGNPDVEPTLPQPQQMQ</sequence>
<evidence type="ECO:0000256" key="2">
    <source>
        <dbReference type="SAM" id="SignalP"/>
    </source>
</evidence>
<dbReference type="EMBL" id="FMWG01000012">
    <property type="protein sequence ID" value="SCZ71610.1"/>
    <property type="molecule type" value="Genomic_DNA"/>
</dbReference>
<dbReference type="AlphaFoldDB" id="A0A1G5RCV6"/>
<keyword evidence="1" id="KW-0472">Membrane</keyword>
<evidence type="ECO:0000256" key="1">
    <source>
        <dbReference type="SAM" id="Phobius"/>
    </source>
</evidence>
<dbReference type="Proteomes" id="UP000198767">
    <property type="component" value="Unassembled WGS sequence"/>
</dbReference>
<reference evidence="4 5" key="1">
    <citation type="submission" date="2016-10" db="EMBL/GenBank/DDBJ databases">
        <authorList>
            <person name="de Groot N.N."/>
        </authorList>
    </citation>
    <scope>NUCLEOTIDE SEQUENCE [LARGE SCALE GENOMIC DNA]</scope>
    <source>
        <strain evidence="4 5">U95</strain>
    </source>
</reference>
<feature type="domain" description="PilZ" evidence="3">
    <location>
        <begin position="195"/>
        <end position="280"/>
    </location>
</feature>
<dbReference type="GO" id="GO:0035438">
    <property type="term" value="F:cyclic-di-GMP binding"/>
    <property type="evidence" value="ECO:0007669"/>
    <property type="project" value="InterPro"/>
</dbReference>
<name>A0A1G5RCV6_9RHOB</name>
<keyword evidence="5" id="KW-1185">Reference proteome</keyword>
<evidence type="ECO:0000313" key="5">
    <source>
        <dbReference type="Proteomes" id="UP000198767"/>
    </source>
</evidence>
<dbReference type="InterPro" id="IPR009875">
    <property type="entry name" value="PilZ_domain"/>
</dbReference>
<proteinExistence type="predicted"/>
<keyword evidence="1" id="KW-0812">Transmembrane</keyword>
<organism evidence="4 5">
    <name type="scientific">Epibacterium ulvae</name>
    <dbReference type="NCBI Taxonomy" id="1156985"/>
    <lineage>
        <taxon>Bacteria</taxon>
        <taxon>Pseudomonadati</taxon>
        <taxon>Pseudomonadota</taxon>
        <taxon>Alphaproteobacteria</taxon>
        <taxon>Rhodobacterales</taxon>
        <taxon>Roseobacteraceae</taxon>
        <taxon>Epibacterium</taxon>
    </lineage>
</organism>
<dbReference type="Pfam" id="PF07238">
    <property type="entry name" value="PilZ"/>
    <property type="match status" value="1"/>
</dbReference>
<keyword evidence="1" id="KW-1133">Transmembrane helix</keyword>
<dbReference type="SUPFAM" id="SSF141371">
    <property type="entry name" value="PilZ domain-like"/>
    <property type="match status" value="1"/>
</dbReference>
<feature type="transmembrane region" description="Helical" evidence="1">
    <location>
        <begin position="171"/>
        <end position="190"/>
    </location>
</feature>
<dbReference type="OrthoDB" id="7822648at2"/>
<feature type="signal peptide" evidence="2">
    <location>
        <begin position="1"/>
        <end position="22"/>
    </location>
</feature>